<name>A0AAV1IV19_9NEOP</name>
<dbReference type="Proteomes" id="UP001497472">
    <property type="component" value="Unassembled WGS sequence"/>
</dbReference>
<accession>A0AAV1IV19</accession>
<dbReference type="PANTHER" id="PTHR45762">
    <property type="entry name" value="ZINC FINGER RNA-BINDING PROTEIN"/>
    <property type="match status" value="1"/>
</dbReference>
<dbReference type="SMART" id="SM00451">
    <property type="entry name" value="ZnF_U1"/>
    <property type="match status" value="4"/>
</dbReference>
<dbReference type="SUPFAM" id="SSF57667">
    <property type="entry name" value="beta-beta-alpha zinc fingers"/>
    <property type="match status" value="1"/>
</dbReference>
<dbReference type="PROSITE" id="PS00028">
    <property type="entry name" value="ZINC_FINGER_C2H2_1"/>
    <property type="match status" value="1"/>
</dbReference>
<organism evidence="3 4">
    <name type="scientific">Leptosia nina</name>
    <dbReference type="NCBI Taxonomy" id="320188"/>
    <lineage>
        <taxon>Eukaryota</taxon>
        <taxon>Metazoa</taxon>
        <taxon>Ecdysozoa</taxon>
        <taxon>Arthropoda</taxon>
        <taxon>Hexapoda</taxon>
        <taxon>Insecta</taxon>
        <taxon>Pterygota</taxon>
        <taxon>Neoptera</taxon>
        <taxon>Endopterygota</taxon>
        <taxon>Lepidoptera</taxon>
        <taxon>Glossata</taxon>
        <taxon>Ditrysia</taxon>
        <taxon>Papilionoidea</taxon>
        <taxon>Pieridae</taxon>
        <taxon>Pierinae</taxon>
        <taxon>Leptosia</taxon>
    </lineage>
</organism>
<dbReference type="AlphaFoldDB" id="A0AAV1IV19"/>
<feature type="compositionally biased region" description="Basic and acidic residues" evidence="1">
    <location>
        <begin position="230"/>
        <end position="262"/>
    </location>
</feature>
<evidence type="ECO:0000256" key="1">
    <source>
        <dbReference type="SAM" id="MobiDB-lite"/>
    </source>
</evidence>
<keyword evidence="4" id="KW-1185">Reference proteome</keyword>
<dbReference type="InterPro" id="IPR036236">
    <property type="entry name" value="Znf_C2H2_sf"/>
</dbReference>
<reference evidence="3 4" key="1">
    <citation type="submission" date="2023-11" db="EMBL/GenBank/DDBJ databases">
        <authorList>
            <person name="Okamura Y."/>
        </authorList>
    </citation>
    <scope>NUCLEOTIDE SEQUENCE [LARGE SCALE GENOMIC DNA]</scope>
</reference>
<feature type="region of interest" description="Disordered" evidence="1">
    <location>
        <begin position="230"/>
        <end position="280"/>
    </location>
</feature>
<dbReference type="EMBL" id="CAVLEF010000002">
    <property type="protein sequence ID" value="CAK1540986.1"/>
    <property type="molecule type" value="Genomic_DNA"/>
</dbReference>
<dbReference type="PANTHER" id="PTHR45762:SF3">
    <property type="entry name" value="ZINC-FINGER PROTEIN AT 72D, ISOFORM B"/>
    <property type="match status" value="1"/>
</dbReference>
<dbReference type="SMART" id="SM00355">
    <property type="entry name" value="ZnF_C2H2"/>
    <property type="match status" value="3"/>
</dbReference>
<proteinExistence type="predicted"/>
<dbReference type="InterPro" id="IPR013087">
    <property type="entry name" value="Znf_C2H2_type"/>
</dbReference>
<protein>
    <recommendedName>
        <fullName evidence="2">C2H2-type domain-containing protein</fullName>
    </recommendedName>
</protein>
<sequence length="497" mass="57265">MSSLHSNGVITGYFNGYCLLCEVHITKEKTESHILEEGHKEKFERSSYVKKYQSDHIRKVNVGYYCEFCNILVPTMAHVELHVSSENHERRKGIMLLKEVNEGVIAYREVLIGKKAWHGLVGDTCMLCNVEYTDESQHLENSAHILQLIQQEVVLKNPKIVYRDVNGTIHCLICNINIESIKMKNHFESEDHLGYYRQRCEEKNTLEKQVASIVNPEIGKEQNTQIIENVIEKPEERSSSKDKDEAEDEQNTRKENNQKPEEIAIEESEEVVKHKGPGGNDTELVHPFAAIEKARSLCKQNHINYKPGKQSAYCKICNVTISSSIKMIKDHIEEEKHMEKLKMEKKKITAQPRNELLKVPMCLFIDTFNEFQKPHEPIPRFVAINRKILVSYLSFLFMTFNGTVIRCQACEVNVQFRGIELHVGTPTHMKAMIKTDVVFVGVNEFVREVRAGHYHCGYCNLVLGNIQDLYSHLSSQNHKSTKEAKMGELFLLFSLNE</sequence>
<gene>
    <name evidence="3" type="ORF">LNINA_LOCUS1004</name>
</gene>
<evidence type="ECO:0000259" key="2">
    <source>
        <dbReference type="PROSITE" id="PS00028"/>
    </source>
</evidence>
<feature type="domain" description="C2H2-type" evidence="2">
    <location>
        <begin position="456"/>
        <end position="478"/>
    </location>
</feature>
<dbReference type="GO" id="GO:0008270">
    <property type="term" value="F:zinc ion binding"/>
    <property type="evidence" value="ECO:0007669"/>
    <property type="project" value="InterPro"/>
</dbReference>
<dbReference type="InterPro" id="IPR003604">
    <property type="entry name" value="Matrin/U1-like-C_Znf_C2H2"/>
</dbReference>
<evidence type="ECO:0000313" key="4">
    <source>
        <dbReference type="Proteomes" id="UP001497472"/>
    </source>
</evidence>
<dbReference type="GO" id="GO:0003676">
    <property type="term" value="F:nucleic acid binding"/>
    <property type="evidence" value="ECO:0007669"/>
    <property type="project" value="InterPro"/>
</dbReference>
<evidence type="ECO:0000313" key="3">
    <source>
        <dbReference type="EMBL" id="CAK1540986.1"/>
    </source>
</evidence>
<comment type="caution">
    <text evidence="3">The sequence shown here is derived from an EMBL/GenBank/DDBJ whole genome shotgun (WGS) entry which is preliminary data.</text>
</comment>